<protein>
    <recommendedName>
        <fullName evidence="4">Antitoxin</fullName>
    </recommendedName>
</protein>
<name>A0ABW2MXQ8_9ACTN</name>
<comment type="caution">
    <text evidence="2">The sequence shown here is derived from an EMBL/GenBank/DDBJ whole genome shotgun (WGS) entry which is preliminary data.</text>
</comment>
<accession>A0ABW2MXQ8</accession>
<evidence type="ECO:0000313" key="3">
    <source>
        <dbReference type="Proteomes" id="UP001596524"/>
    </source>
</evidence>
<feature type="region of interest" description="Disordered" evidence="1">
    <location>
        <begin position="22"/>
        <end position="46"/>
    </location>
</feature>
<keyword evidence="3" id="KW-1185">Reference proteome</keyword>
<dbReference type="Proteomes" id="UP001596524">
    <property type="component" value="Unassembled WGS sequence"/>
</dbReference>
<gene>
    <name evidence="2" type="ORF">ACFQO6_00140</name>
</gene>
<sequence>MGIVKKVAALGIAKKVYDEARKPHNQAKIREAARKVQERRRGGRHT</sequence>
<dbReference type="RefSeq" id="WP_255890569.1">
    <property type="nucleotide sequence ID" value="NZ_JAFMZM010000003.1"/>
</dbReference>
<proteinExistence type="predicted"/>
<evidence type="ECO:0008006" key="4">
    <source>
        <dbReference type="Google" id="ProtNLM"/>
    </source>
</evidence>
<organism evidence="2 3">
    <name type="scientific">Nocardioides astragali</name>
    <dbReference type="NCBI Taxonomy" id="1776736"/>
    <lineage>
        <taxon>Bacteria</taxon>
        <taxon>Bacillati</taxon>
        <taxon>Actinomycetota</taxon>
        <taxon>Actinomycetes</taxon>
        <taxon>Propionibacteriales</taxon>
        <taxon>Nocardioidaceae</taxon>
        <taxon>Nocardioides</taxon>
    </lineage>
</organism>
<evidence type="ECO:0000313" key="2">
    <source>
        <dbReference type="EMBL" id="MFC7358658.1"/>
    </source>
</evidence>
<dbReference type="EMBL" id="JBHTCH010000001">
    <property type="protein sequence ID" value="MFC7358658.1"/>
    <property type="molecule type" value="Genomic_DNA"/>
</dbReference>
<reference evidence="3" key="1">
    <citation type="journal article" date="2019" name="Int. J. Syst. Evol. Microbiol.">
        <title>The Global Catalogue of Microorganisms (GCM) 10K type strain sequencing project: providing services to taxonomists for standard genome sequencing and annotation.</title>
        <authorList>
            <consortium name="The Broad Institute Genomics Platform"/>
            <consortium name="The Broad Institute Genome Sequencing Center for Infectious Disease"/>
            <person name="Wu L."/>
            <person name="Ma J."/>
        </authorList>
    </citation>
    <scope>NUCLEOTIDE SEQUENCE [LARGE SCALE GENOMIC DNA]</scope>
    <source>
        <strain evidence="3">FCH27</strain>
    </source>
</reference>
<feature type="compositionally biased region" description="Basic and acidic residues" evidence="1">
    <location>
        <begin position="22"/>
        <end position="40"/>
    </location>
</feature>
<evidence type="ECO:0000256" key="1">
    <source>
        <dbReference type="SAM" id="MobiDB-lite"/>
    </source>
</evidence>